<comment type="subcellular location">
    <subcellularLocation>
        <location evidence="2">Mitochondrion</location>
    </subcellularLocation>
</comment>
<comment type="similarity">
    <text evidence="3">Belongs to the FMP46 family.</text>
</comment>
<organism evidence="7 8">
    <name type="scientific">Ophiocordyceps australis</name>
    <dbReference type="NCBI Taxonomy" id="1399860"/>
    <lineage>
        <taxon>Eukaryota</taxon>
        <taxon>Fungi</taxon>
        <taxon>Dikarya</taxon>
        <taxon>Ascomycota</taxon>
        <taxon>Pezizomycotina</taxon>
        <taxon>Sordariomycetes</taxon>
        <taxon>Hypocreomycetidae</taxon>
        <taxon>Hypocreales</taxon>
        <taxon>Ophiocordycipitaceae</taxon>
        <taxon>Ophiocordyceps</taxon>
    </lineage>
</organism>
<gene>
    <name evidence="7" type="ORF">CDD82_6614</name>
</gene>
<dbReference type="Proteomes" id="UP000224854">
    <property type="component" value="Unassembled WGS sequence"/>
</dbReference>
<dbReference type="Gene3D" id="3.40.30.10">
    <property type="entry name" value="Glutaredoxin"/>
    <property type="match status" value="1"/>
</dbReference>
<dbReference type="EMBL" id="NJEU01000007">
    <property type="protein sequence ID" value="PHH83586.1"/>
    <property type="molecule type" value="Genomic_DNA"/>
</dbReference>
<accession>A0A2C5ZUA1</accession>
<dbReference type="PANTHER" id="PTHR28071:SF1">
    <property type="entry name" value="REDOX PROTEIN FMP46, MITOCHONDRIAL-RELATED"/>
    <property type="match status" value="1"/>
</dbReference>
<keyword evidence="8" id="KW-1185">Reference proteome</keyword>
<evidence type="ECO:0008006" key="9">
    <source>
        <dbReference type="Google" id="ProtNLM"/>
    </source>
</evidence>
<sequence>MFRFGKTLDIVSVFAKPNCPTSTRVANLVKQVSANLQTTATVDQAADHGSHSKGSTREPFEYNITQDAPTAEQLQTILDYVGKSGIPSIVAGARDTKEALKKFKESEDSFIRPLTVDWNHGKVVSGDNESQILKLLYAQKNGS</sequence>
<dbReference type="AlphaFoldDB" id="A0A2C5ZUA1"/>
<dbReference type="InterPro" id="IPR036249">
    <property type="entry name" value="Thioredoxin-like_sf"/>
</dbReference>
<evidence type="ECO:0000256" key="3">
    <source>
        <dbReference type="ARBA" id="ARBA00009734"/>
    </source>
</evidence>
<reference evidence="7 8" key="1">
    <citation type="submission" date="2017-06" db="EMBL/GenBank/DDBJ databases">
        <title>Ant-infecting Ophiocordyceps genomes reveal a high diversity of potential behavioral manipulation genes and a possible major role for enterotoxins.</title>
        <authorList>
            <person name="De Bekker C."/>
            <person name="Evans H.C."/>
            <person name="Brachmann A."/>
            <person name="Hughes D.P."/>
        </authorList>
    </citation>
    <scope>NUCLEOTIDE SEQUENCE [LARGE SCALE GENOMIC DNA]</scope>
    <source>
        <strain evidence="7 8">1348a</strain>
    </source>
</reference>
<keyword evidence="6" id="KW-0496">Mitochondrion</keyword>
<dbReference type="PANTHER" id="PTHR28071">
    <property type="entry name" value="REDOX PROTEIN FMP46, MITOCHONDRIAL-RELATED"/>
    <property type="match status" value="1"/>
</dbReference>
<evidence type="ECO:0000256" key="6">
    <source>
        <dbReference type="ARBA" id="ARBA00023128"/>
    </source>
</evidence>
<dbReference type="Pfam" id="PF07955">
    <property type="entry name" value="DUF1687"/>
    <property type="match status" value="1"/>
</dbReference>
<keyword evidence="4" id="KW-0809">Transit peptide</keyword>
<comment type="caution">
    <text evidence="7">The sequence shown here is derived from an EMBL/GenBank/DDBJ whole genome shotgun (WGS) entry which is preliminary data.</text>
</comment>
<evidence type="ECO:0000313" key="8">
    <source>
        <dbReference type="Proteomes" id="UP000224854"/>
    </source>
</evidence>
<evidence type="ECO:0000256" key="2">
    <source>
        <dbReference type="ARBA" id="ARBA00004173"/>
    </source>
</evidence>
<protein>
    <recommendedName>
        <fullName evidence="9">Glutaredoxin domain-containing protein</fullName>
    </recommendedName>
</protein>
<dbReference type="SUPFAM" id="SSF52833">
    <property type="entry name" value="Thioredoxin-like"/>
    <property type="match status" value="1"/>
</dbReference>
<keyword evidence="5" id="KW-0560">Oxidoreductase</keyword>
<dbReference type="OrthoDB" id="59229at2759"/>
<evidence type="ECO:0000313" key="7">
    <source>
        <dbReference type="EMBL" id="PHH83586.1"/>
    </source>
</evidence>
<dbReference type="InterPro" id="IPR012882">
    <property type="entry name" value="Fmp46"/>
</dbReference>
<dbReference type="GO" id="GO:0016491">
    <property type="term" value="F:oxidoreductase activity"/>
    <property type="evidence" value="ECO:0007669"/>
    <property type="project" value="UniProtKB-KW"/>
</dbReference>
<evidence type="ECO:0000256" key="1">
    <source>
        <dbReference type="ARBA" id="ARBA00002963"/>
    </source>
</evidence>
<proteinExistence type="inferred from homology"/>
<evidence type="ECO:0000256" key="5">
    <source>
        <dbReference type="ARBA" id="ARBA00023002"/>
    </source>
</evidence>
<comment type="function">
    <text evidence="1">Putative mitochondrial redox protein which could be involved in the reduction of small toxic molecules.</text>
</comment>
<evidence type="ECO:0000256" key="4">
    <source>
        <dbReference type="ARBA" id="ARBA00022946"/>
    </source>
</evidence>
<name>A0A2C5ZUA1_9HYPO</name>
<dbReference type="GO" id="GO:0005739">
    <property type="term" value="C:mitochondrion"/>
    <property type="evidence" value="ECO:0007669"/>
    <property type="project" value="UniProtKB-SubCell"/>
</dbReference>